<comment type="caution">
    <text evidence="3">The sequence shown here is derived from an EMBL/GenBank/DDBJ whole genome shotgun (WGS) entry which is preliminary data.</text>
</comment>
<name>A0A8S4PS90_OWEFU</name>
<organism evidence="3 4">
    <name type="scientific">Owenia fusiformis</name>
    <name type="common">Polychaete worm</name>
    <dbReference type="NCBI Taxonomy" id="6347"/>
    <lineage>
        <taxon>Eukaryota</taxon>
        <taxon>Metazoa</taxon>
        <taxon>Spiralia</taxon>
        <taxon>Lophotrochozoa</taxon>
        <taxon>Annelida</taxon>
        <taxon>Polychaeta</taxon>
        <taxon>Sedentaria</taxon>
        <taxon>Canalipalpata</taxon>
        <taxon>Sabellida</taxon>
        <taxon>Oweniida</taxon>
        <taxon>Oweniidae</taxon>
        <taxon>Owenia</taxon>
    </lineage>
</organism>
<dbReference type="Proteomes" id="UP000749559">
    <property type="component" value="Unassembled WGS sequence"/>
</dbReference>
<gene>
    <name evidence="3" type="ORF">OFUS_LOCUS21081</name>
</gene>
<evidence type="ECO:0000313" key="4">
    <source>
        <dbReference type="Proteomes" id="UP000749559"/>
    </source>
</evidence>
<keyword evidence="1" id="KW-0378">Hydrolase</keyword>
<dbReference type="PANTHER" id="PTHR16138">
    <property type="entry name" value="MYCOPHENOLIC ACID ACYL-GLUCURONIDE ESTERASE, MITOCHONDRIAL"/>
    <property type="match status" value="1"/>
</dbReference>
<dbReference type="GO" id="GO:0006508">
    <property type="term" value="P:proteolysis"/>
    <property type="evidence" value="ECO:0007669"/>
    <property type="project" value="InterPro"/>
</dbReference>
<dbReference type="Gene3D" id="3.40.50.1820">
    <property type="entry name" value="alpha/beta hydrolase"/>
    <property type="match status" value="1"/>
</dbReference>
<dbReference type="InterPro" id="IPR029058">
    <property type="entry name" value="AB_hydrolase_fold"/>
</dbReference>
<sequence length="262" mass="29415">MSSEQLTFFEPIKGMKIAYEKMAGQVDVMSDIGYPGIVFCSGFMSSMEGTKAVALHNFCKKRNLSYVRFDYSGTYKSAIDGQECLISSWKENIKQVVLQLTKGPQILVGSSMGGWLMLLVAMEIPERIHSLVGIATAADFIERRFGNLTEREAKHIQENGLTVSGQWGDWKMSPHFVDDAKQFQILNKDVLNITCPIRLIHGMKDDTVPYETSLSVASKVTSQDVDILFRKDGEHRMSMDSDIELLLETVSKLLPTKNQSKM</sequence>
<dbReference type="OrthoDB" id="408373at2759"/>
<dbReference type="GO" id="GO:0008474">
    <property type="term" value="F:palmitoyl-(protein) hydrolase activity"/>
    <property type="evidence" value="ECO:0007669"/>
    <property type="project" value="TreeGrafter"/>
</dbReference>
<feature type="domain" description="Peptidase S9 prolyl oligopeptidase catalytic" evidence="2">
    <location>
        <begin position="107"/>
        <end position="240"/>
    </location>
</feature>
<evidence type="ECO:0000313" key="3">
    <source>
        <dbReference type="EMBL" id="CAH1796699.1"/>
    </source>
</evidence>
<keyword evidence="4" id="KW-1185">Reference proteome</keyword>
<proteinExistence type="predicted"/>
<dbReference type="GO" id="GO:0005739">
    <property type="term" value="C:mitochondrion"/>
    <property type="evidence" value="ECO:0007669"/>
    <property type="project" value="TreeGrafter"/>
</dbReference>
<protein>
    <recommendedName>
        <fullName evidence="2">Peptidase S9 prolyl oligopeptidase catalytic domain-containing protein</fullName>
    </recommendedName>
</protein>
<dbReference type="AlphaFoldDB" id="A0A8S4PS90"/>
<dbReference type="InterPro" id="IPR001375">
    <property type="entry name" value="Peptidase_S9_cat"/>
</dbReference>
<evidence type="ECO:0000256" key="1">
    <source>
        <dbReference type="ARBA" id="ARBA00022801"/>
    </source>
</evidence>
<dbReference type="PANTHER" id="PTHR16138:SF7">
    <property type="entry name" value="PALMITOYL-PROTEIN THIOESTERASE ABHD10, MITOCHONDRIAL"/>
    <property type="match status" value="1"/>
</dbReference>
<evidence type="ECO:0000259" key="2">
    <source>
        <dbReference type="Pfam" id="PF00326"/>
    </source>
</evidence>
<dbReference type="SUPFAM" id="SSF53474">
    <property type="entry name" value="alpha/beta-Hydrolases"/>
    <property type="match status" value="1"/>
</dbReference>
<dbReference type="InterPro" id="IPR052382">
    <property type="entry name" value="ABHD10_acyl-thioesterase"/>
</dbReference>
<dbReference type="Pfam" id="PF00326">
    <property type="entry name" value="Peptidase_S9"/>
    <property type="match status" value="1"/>
</dbReference>
<dbReference type="GO" id="GO:0004553">
    <property type="term" value="F:hydrolase activity, hydrolyzing O-glycosyl compounds"/>
    <property type="evidence" value="ECO:0007669"/>
    <property type="project" value="TreeGrafter"/>
</dbReference>
<dbReference type="EMBL" id="CAIIXF020000010">
    <property type="protein sequence ID" value="CAH1796699.1"/>
    <property type="molecule type" value="Genomic_DNA"/>
</dbReference>
<dbReference type="GO" id="GO:0008236">
    <property type="term" value="F:serine-type peptidase activity"/>
    <property type="evidence" value="ECO:0007669"/>
    <property type="project" value="InterPro"/>
</dbReference>
<reference evidence="3" key="1">
    <citation type="submission" date="2022-03" db="EMBL/GenBank/DDBJ databases">
        <authorList>
            <person name="Martin C."/>
        </authorList>
    </citation>
    <scope>NUCLEOTIDE SEQUENCE</scope>
</reference>
<accession>A0A8S4PS90</accession>